<dbReference type="Proteomes" id="UP001055172">
    <property type="component" value="Unassembled WGS sequence"/>
</dbReference>
<organism evidence="1 2">
    <name type="scientific">Colletotrichum liriopes</name>
    <dbReference type="NCBI Taxonomy" id="708192"/>
    <lineage>
        <taxon>Eukaryota</taxon>
        <taxon>Fungi</taxon>
        <taxon>Dikarya</taxon>
        <taxon>Ascomycota</taxon>
        <taxon>Pezizomycotina</taxon>
        <taxon>Sordariomycetes</taxon>
        <taxon>Hypocreomycetidae</taxon>
        <taxon>Glomerellales</taxon>
        <taxon>Glomerellaceae</taxon>
        <taxon>Colletotrichum</taxon>
        <taxon>Colletotrichum spaethianum species complex</taxon>
    </lineage>
</organism>
<dbReference type="AlphaFoldDB" id="A0AA37GXT4"/>
<keyword evidence="2" id="KW-1185">Reference proteome</keyword>
<dbReference type="EMBL" id="BPPX01000034">
    <property type="protein sequence ID" value="GJC88680.1"/>
    <property type="molecule type" value="Genomic_DNA"/>
</dbReference>
<evidence type="ECO:0000313" key="1">
    <source>
        <dbReference type="EMBL" id="GJC88680.1"/>
    </source>
</evidence>
<gene>
    <name evidence="1" type="ORF">ColLi_11518</name>
</gene>
<name>A0AA37GXT4_9PEZI</name>
<protein>
    <submittedName>
        <fullName evidence="1">Uncharacterized protein</fullName>
    </submittedName>
</protein>
<comment type="caution">
    <text evidence="1">The sequence shown here is derived from an EMBL/GenBank/DDBJ whole genome shotgun (WGS) entry which is preliminary data.</text>
</comment>
<evidence type="ECO:0000313" key="2">
    <source>
        <dbReference type="Proteomes" id="UP001055172"/>
    </source>
</evidence>
<proteinExistence type="predicted"/>
<accession>A0AA37GXT4</accession>
<sequence>MSTKTYILAPNFTYKPNGPIQIGSIIADPFRPAKSLSQLTVPPVVETVVESNHEASRQTGRSLKLSLWAHVLNVAGAGIGASGTRDAADSISIERLETRYLAQDPADDDPELALRLREPRVQAAIMAGLYGRAPVYLVSGVKIARGLSVRSEMGRAAGGSLRATVPAAQAVGFDIGAEVEGERRRIKTSSFTGGDEDVLFAYQVHVIKAKGRKTRERVVVDVFESDAAFLHDDDDDEDARGSEDKESIQIEMGSVESLEKAARQMDMVIESEEVVRADGRGFVYVQAKEM</sequence>
<reference evidence="1 2" key="1">
    <citation type="submission" date="2021-07" db="EMBL/GenBank/DDBJ databases">
        <title>Genome data of Colletotrichum spaethianum.</title>
        <authorList>
            <person name="Utami Y.D."/>
            <person name="Hiruma K."/>
        </authorList>
    </citation>
    <scope>NUCLEOTIDE SEQUENCE [LARGE SCALE GENOMIC DNA]</scope>
    <source>
        <strain evidence="1 2">MAFF 242679</strain>
    </source>
</reference>